<dbReference type="InterPro" id="IPR051796">
    <property type="entry name" value="ISF_SsuE-like"/>
</dbReference>
<name>A0A544QU18_9FIRM</name>
<organism evidence="4 5">
    <name type="scientific">Peptacetobacter hominis</name>
    <dbReference type="NCBI Taxonomy" id="2743610"/>
    <lineage>
        <taxon>Bacteria</taxon>
        <taxon>Bacillati</taxon>
        <taxon>Bacillota</taxon>
        <taxon>Clostridia</taxon>
        <taxon>Peptostreptococcales</taxon>
        <taxon>Peptostreptococcaceae</taxon>
        <taxon>Peptacetobacter</taxon>
    </lineage>
</organism>
<dbReference type="PANTHER" id="PTHR43278:SF4">
    <property type="entry name" value="NAD(P)H-DEPENDENT FMN-CONTAINING OXIDOREDUCTASE YWQN-RELATED"/>
    <property type="match status" value="1"/>
</dbReference>
<dbReference type="EMBL" id="SGJB01000013">
    <property type="protein sequence ID" value="TQQ84193.1"/>
    <property type="molecule type" value="Genomic_DNA"/>
</dbReference>
<evidence type="ECO:0000256" key="2">
    <source>
        <dbReference type="ARBA" id="ARBA00022643"/>
    </source>
</evidence>
<protein>
    <submittedName>
        <fullName evidence="4">Flavodoxin family protein</fullName>
    </submittedName>
</protein>
<keyword evidence="2" id="KW-0288">FMN</keyword>
<dbReference type="Pfam" id="PF03358">
    <property type="entry name" value="FMN_red"/>
    <property type="match status" value="1"/>
</dbReference>
<dbReference type="GO" id="GO:0016491">
    <property type="term" value="F:oxidoreductase activity"/>
    <property type="evidence" value="ECO:0007669"/>
    <property type="project" value="InterPro"/>
</dbReference>
<gene>
    <name evidence="4" type="ORF">EXD82_07595</name>
</gene>
<dbReference type="RefSeq" id="WP_142536314.1">
    <property type="nucleotide sequence ID" value="NZ_SGJB01000013.1"/>
</dbReference>
<dbReference type="Proteomes" id="UP000317863">
    <property type="component" value="Unassembled WGS sequence"/>
</dbReference>
<dbReference type="AlphaFoldDB" id="A0A544QU18"/>
<evidence type="ECO:0000313" key="4">
    <source>
        <dbReference type="EMBL" id="TQQ84193.1"/>
    </source>
</evidence>
<comment type="caution">
    <text evidence="4">The sequence shown here is derived from an EMBL/GenBank/DDBJ whole genome shotgun (WGS) entry which is preliminary data.</text>
</comment>
<keyword evidence="5" id="KW-1185">Reference proteome</keyword>
<dbReference type="InterPro" id="IPR005025">
    <property type="entry name" value="FMN_Rdtase-like_dom"/>
</dbReference>
<feature type="domain" description="NADPH-dependent FMN reductase-like" evidence="3">
    <location>
        <begin position="9"/>
        <end position="139"/>
    </location>
</feature>
<dbReference type="Gene3D" id="3.40.50.360">
    <property type="match status" value="1"/>
</dbReference>
<evidence type="ECO:0000259" key="3">
    <source>
        <dbReference type="Pfam" id="PF03358"/>
    </source>
</evidence>
<proteinExistence type="predicted"/>
<sequence>MECSSLNSVILINSSKRKKNTYMILKEISEILNENDISTEIINLHDYNIKFCNGCEVCVKNGGCPIKDDTELILKKISDSDGIVIGTPVYLNNMSGILKTFIDRTCSWFHRSEVYQKPVLIAVNTRGSGIKNTKKSIDEVLIQWGVNRCGVVSRTGTTMKNSIDKNEVSAFIDAIKKEGKGYKPSMKEIFTYNMQRSMANNLFQIDRGYWETKGWMDKPYFPESNSGIIKSTFGELLYRFMCKVIKPIDKNKI</sequence>
<dbReference type="InterPro" id="IPR029039">
    <property type="entry name" value="Flavoprotein-like_sf"/>
</dbReference>
<keyword evidence="1" id="KW-0285">Flavoprotein</keyword>
<dbReference type="SUPFAM" id="SSF52218">
    <property type="entry name" value="Flavoproteins"/>
    <property type="match status" value="1"/>
</dbReference>
<reference evidence="4 5" key="1">
    <citation type="submission" date="2019-02" db="EMBL/GenBank/DDBJ databases">
        <title>Peptostreptococcaceae bacterium ZHW00191 nov., a new bacterium isolated from the human gut.</title>
        <authorList>
            <person name="Zhou H.-W."/>
            <person name="Chen X.-J."/>
        </authorList>
    </citation>
    <scope>NUCLEOTIDE SEQUENCE [LARGE SCALE GENOMIC DNA]</scope>
    <source>
        <strain evidence="4 5">ZHW00191</strain>
    </source>
</reference>
<evidence type="ECO:0000256" key="1">
    <source>
        <dbReference type="ARBA" id="ARBA00022630"/>
    </source>
</evidence>
<accession>A0A544QU18</accession>
<dbReference type="PANTHER" id="PTHR43278">
    <property type="entry name" value="NAD(P)H-DEPENDENT FMN-CONTAINING OXIDOREDUCTASE YWQN-RELATED"/>
    <property type="match status" value="1"/>
</dbReference>
<evidence type="ECO:0000313" key="5">
    <source>
        <dbReference type="Proteomes" id="UP000317863"/>
    </source>
</evidence>
<dbReference type="OrthoDB" id="3789967at2"/>